<sequence>MKAKCSKSLPRTATILQKPMDVAYALNEIYSGIYSTQEGTRSLTLDGYDRNKLSISLLKRLYLAHTSWQNRAKSHGMRTSDAIGRLIQRANNAYIGTNNRVQRQDGNKIPDINSVREITNTEESRNSTDRATNTGSKQRKASI</sequence>
<protein>
    <submittedName>
        <fullName evidence="2">Uncharacterized protein</fullName>
    </submittedName>
</protein>
<organism evidence="2 3">
    <name type="scientific">Eumeta variegata</name>
    <name type="common">Bagworm moth</name>
    <name type="synonym">Eumeta japonica</name>
    <dbReference type="NCBI Taxonomy" id="151549"/>
    <lineage>
        <taxon>Eukaryota</taxon>
        <taxon>Metazoa</taxon>
        <taxon>Ecdysozoa</taxon>
        <taxon>Arthropoda</taxon>
        <taxon>Hexapoda</taxon>
        <taxon>Insecta</taxon>
        <taxon>Pterygota</taxon>
        <taxon>Neoptera</taxon>
        <taxon>Endopterygota</taxon>
        <taxon>Lepidoptera</taxon>
        <taxon>Glossata</taxon>
        <taxon>Ditrysia</taxon>
        <taxon>Tineoidea</taxon>
        <taxon>Psychidae</taxon>
        <taxon>Oiketicinae</taxon>
        <taxon>Eumeta</taxon>
    </lineage>
</organism>
<comment type="caution">
    <text evidence="2">The sequence shown here is derived from an EMBL/GenBank/DDBJ whole genome shotgun (WGS) entry which is preliminary data.</text>
</comment>
<proteinExistence type="predicted"/>
<reference evidence="2 3" key="1">
    <citation type="journal article" date="2019" name="Commun. Biol.">
        <title>The bagworm genome reveals a unique fibroin gene that provides high tensile strength.</title>
        <authorList>
            <person name="Kono N."/>
            <person name="Nakamura H."/>
            <person name="Ohtoshi R."/>
            <person name="Tomita M."/>
            <person name="Numata K."/>
            <person name="Arakawa K."/>
        </authorList>
    </citation>
    <scope>NUCLEOTIDE SEQUENCE [LARGE SCALE GENOMIC DNA]</scope>
</reference>
<evidence type="ECO:0000313" key="3">
    <source>
        <dbReference type="Proteomes" id="UP000299102"/>
    </source>
</evidence>
<gene>
    <name evidence="2" type="ORF">EVAR_90465_1</name>
</gene>
<feature type="region of interest" description="Disordered" evidence="1">
    <location>
        <begin position="99"/>
        <end position="143"/>
    </location>
</feature>
<dbReference type="EMBL" id="BGZK01002912">
    <property type="protein sequence ID" value="GBP97287.1"/>
    <property type="molecule type" value="Genomic_DNA"/>
</dbReference>
<evidence type="ECO:0000313" key="2">
    <source>
        <dbReference type="EMBL" id="GBP97287.1"/>
    </source>
</evidence>
<evidence type="ECO:0000256" key="1">
    <source>
        <dbReference type="SAM" id="MobiDB-lite"/>
    </source>
</evidence>
<dbReference type="Proteomes" id="UP000299102">
    <property type="component" value="Unassembled WGS sequence"/>
</dbReference>
<accession>A0A4C2AEN9</accession>
<dbReference type="AlphaFoldDB" id="A0A4C2AEN9"/>
<dbReference type="OrthoDB" id="9995375at2759"/>
<name>A0A4C2AEN9_EUMVA</name>
<keyword evidence="3" id="KW-1185">Reference proteome</keyword>